<dbReference type="Proteomes" id="UP000324800">
    <property type="component" value="Unassembled WGS sequence"/>
</dbReference>
<reference evidence="1 2" key="1">
    <citation type="submission" date="2019-03" db="EMBL/GenBank/DDBJ databases">
        <title>Single cell metagenomics reveals metabolic interactions within the superorganism composed of flagellate Streblomastix strix and complex community of Bacteroidetes bacteria on its surface.</title>
        <authorList>
            <person name="Treitli S.C."/>
            <person name="Kolisko M."/>
            <person name="Husnik F."/>
            <person name="Keeling P."/>
            <person name="Hampl V."/>
        </authorList>
    </citation>
    <scope>NUCLEOTIDE SEQUENCE [LARGE SCALE GENOMIC DNA]</scope>
    <source>
        <strain evidence="1">ST1C</strain>
    </source>
</reference>
<comment type="caution">
    <text evidence="1">The sequence shown here is derived from an EMBL/GenBank/DDBJ whole genome shotgun (WGS) entry which is preliminary data.</text>
</comment>
<dbReference type="AlphaFoldDB" id="A0A5J4T914"/>
<sequence length="142" mass="16429">GFLYVNRPYWSHNGISQQRGEIRREGGNQLLSSSPQETGVVDYCFPICLFDNLDEDLMGQFRITYFQIKGLQLYVQRVQIDLKMNDSGHVPNFFILYYYYGVKLVLFMQQQSSGARVRISNIPNLDDAKQVTAIAEQYGTIR</sequence>
<dbReference type="EMBL" id="SNRW01035850">
    <property type="protein sequence ID" value="KAA6354698.1"/>
    <property type="molecule type" value="Genomic_DNA"/>
</dbReference>
<organism evidence="1 2">
    <name type="scientific">Streblomastix strix</name>
    <dbReference type="NCBI Taxonomy" id="222440"/>
    <lineage>
        <taxon>Eukaryota</taxon>
        <taxon>Metamonada</taxon>
        <taxon>Preaxostyla</taxon>
        <taxon>Oxymonadida</taxon>
        <taxon>Streblomastigidae</taxon>
        <taxon>Streblomastix</taxon>
    </lineage>
</organism>
<gene>
    <name evidence="1" type="ORF">EZS28_049775</name>
</gene>
<protein>
    <submittedName>
        <fullName evidence="1">Uncharacterized protein</fullName>
    </submittedName>
</protein>
<proteinExistence type="predicted"/>
<feature type="non-terminal residue" evidence="1">
    <location>
        <position position="1"/>
    </location>
</feature>
<evidence type="ECO:0000313" key="2">
    <source>
        <dbReference type="Proteomes" id="UP000324800"/>
    </source>
</evidence>
<accession>A0A5J4T914</accession>
<feature type="non-terminal residue" evidence="1">
    <location>
        <position position="142"/>
    </location>
</feature>
<evidence type="ECO:0000313" key="1">
    <source>
        <dbReference type="EMBL" id="KAA6354698.1"/>
    </source>
</evidence>
<name>A0A5J4T914_9EUKA</name>